<name>A0A0G0MBQ3_9BACT</name>
<evidence type="ECO:0000256" key="1">
    <source>
        <dbReference type="SAM" id="MobiDB-lite"/>
    </source>
</evidence>
<evidence type="ECO:0000313" key="2">
    <source>
        <dbReference type="EMBL" id="KKQ97795.1"/>
    </source>
</evidence>
<feature type="compositionally biased region" description="Basic and acidic residues" evidence="1">
    <location>
        <begin position="230"/>
        <end position="246"/>
    </location>
</feature>
<organism evidence="2 3">
    <name type="scientific">Candidatus Woesebacteria bacterium GW2011_GWA1_39_12</name>
    <dbReference type="NCBI Taxonomy" id="1618549"/>
    <lineage>
        <taxon>Bacteria</taxon>
        <taxon>Candidatus Woeseibacteriota</taxon>
    </lineage>
</organism>
<reference evidence="2 3" key="1">
    <citation type="journal article" date="2015" name="Nature">
        <title>rRNA introns, odd ribosomes, and small enigmatic genomes across a large radiation of phyla.</title>
        <authorList>
            <person name="Brown C.T."/>
            <person name="Hug L.A."/>
            <person name="Thomas B.C."/>
            <person name="Sharon I."/>
            <person name="Castelle C.J."/>
            <person name="Singh A."/>
            <person name="Wilkins M.J."/>
            <person name="Williams K.H."/>
            <person name="Banfield J.F."/>
        </authorList>
    </citation>
    <scope>NUCLEOTIDE SEQUENCE [LARGE SCALE GENOMIC DNA]</scope>
</reference>
<gene>
    <name evidence="2" type="ORF">UT23_C0008G0068</name>
</gene>
<dbReference type="Proteomes" id="UP000034325">
    <property type="component" value="Unassembled WGS sequence"/>
</dbReference>
<dbReference type="AlphaFoldDB" id="A0A0G0MBQ3"/>
<accession>A0A0G0MBQ3</accession>
<dbReference type="Gene3D" id="3.30.70.270">
    <property type="match status" value="1"/>
</dbReference>
<feature type="region of interest" description="Disordered" evidence="1">
    <location>
        <begin position="230"/>
        <end position="253"/>
    </location>
</feature>
<dbReference type="InterPro" id="IPR043128">
    <property type="entry name" value="Rev_trsase/Diguanyl_cyclase"/>
</dbReference>
<protein>
    <submittedName>
        <fullName evidence="2">Uncharacterized protein</fullName>
    </submittedName>
</protein>
<sequence length="253" mass="27936">MSEDPQPINTEFSAAEVHSKVEELSGMGKEQVALHVLEVEFENMKLRRQAYYDTALTFLLNKTGLIEELDAIEVSSEKSVQVEGEQRGSSDIGYIVADAVDLHLVNNTYGQDAGDLYLLDIASTASLIARRENDLVTTVKIPSSASRPGIAARGGARSDEFVVVNSGVDREGLDERVGIWERILKERGTEAQKRYPGIKYSLSIVKTLRRPGEKVTDGFVRAMSSLHIAKEERKSREGQDQTKDELPAGGIWV</sequence>
<dbReference type="EMBL" id="LBWA01000008">
    <property type="protein sequence ID" value="KKQ97795.1"/>
    <property type="molecule type" value="Genomic_DNA"/>
</dbReference>
<evidence type="ECO:0000313" key="3">
    <source>
        <dbReference type="Proteomes" id="UP000034325"/>
    </source>
</evidence>
<comment type="caution">
    <text evidence="2">The sequence shown here is derived from an EMBL/GenBank/DDBJ whole genome shotgun (WGS) entry which is preliminary data.</text>
</comment>
<dbReference type="InterPro" id="IPR029787">
    <property type="entry name" value="Nucleotide_cyclase"/>
</dbReference>
<proteinExistence type="predicted"/>
<dbReference type="SUPFAM" id="SSF55073">
    <property type="entry name" value="Nucleotide cyclase"/>
    <property type="match status" value="1"/>
</dbReference>